<dbReference type="KEGG" id="nmf:NMS_0882"/>
<dbReference type="RefSeq" id="WP_041495589.1">
    <property type="nucleotide sequence ID" value="NZ_AP014548.1"/>
</dbReference>
<dbReference type="STRING" id="1454201.NMS_0882"/>
<dbReference type="EMBL" id="AP014548">
    <property type="protein sequence ID" value="BAO54891.1"/>
    <property type="molecule type" value="Genomic_DNA"/>
</dbReference>
<organism evidence="3 4">
    <name type="scientific">Nonlabens marinus S1-08</name>
    <dbReference type="NCBI Taxonomy" id="1454201"/>
    <lineage>
        <taxon>Bacteria</taxon>
        <taxon>Pseudomonadati</taxon>
        <taxon>Bacteroidota</taxon>
        <taxon>Flavobacteriia</taxon>
        <taxon>Flavobacteriales</taxon>
        <taxon>Flavobacteriaceae</taxon>
        <taxon>Nonlabens</taxon>
    </lineage>
</organism>
<evidence type="ECO:0000313" key="3">
    <source>
        <dbReference type="EMBL" id="BAO54891.1"/>
    </source>
</evidence>
<evidence type="ECO:0000313" key="4">
    <source>
        <dbReference type="Proteomes" id="UP000031760"/>
    </source>
</evidence>
<dbReference type="Gene3D" id="2.60.120.260">
    <property type="entry name" value="Galactose-binding domain-like"/>
    <property type="match status" value="1"/>
</dbReference>
<keyword evidence="1" id="KW-0732">Signal</keyword>
<reference evidence="3 4" key="1">
    <citation type="journal article" date="2014" name="Proc. Natl. Acad. Sci. U.S.A.">
        <title>Functional characterization of flavobacteria rhodopsins reveals a unique class of light-driven chloride pump in bacteria.</title>
        <authorList>
            <person name="Yoshizawa S."/>
            <person name="Kumagai Y."/>
            <person name="Kim H."/>
            <person name="Ogura Y."/>
            <person name="Hayashi T."/>
            <person name="Iwasaki W."/>
            <person name="DeLong E.F."/>
            <person name="Kogure K."/>
        </authorList>
    </citation>
    <scope>NUCLEOTIDE SEQUENCE [LARGE SCALE GENOMIC DNA]</scope>
    <source>
        <strain evidence="3 4">S1-08</strain>
    </source>
</reference>
<protein>
    <recommendedName>
        <fullName evidence="2">PKD domain-containing protein</fullName>
    </recommendedName>
</protein>
<feature type="domain" description="PKD" evidence="2">
    <location>
        <begin position="147"/>
        <end position="209"/>
    </location>
</feature>
<dbReference type="OrthoDB" id="5381604at2"/>
<feature type="signal peptide" evidence="1">
    <location>
        <begin position="1"/>
        <end position="22"/>
    </location>
</feature>
<dbReference type="PROSITE" id="PS50093">
    <property type="entry name" value="PKD"/>
    <property type="match status" value="1"/>
</dbReference>
<dbReference type="Proteomes" id="UP000031760">
    <property type="component" value="Chromosome"/>
</dbReference>
<evidence type="ECO:0000259" key="2">
    <source>
        <dbReference type="PROSITE" id="PS50093"/>
    </source>
</evidence>
<accession>W8VZN6</accession>
<evidence type="ECO:0000256" key="1">
    <source>
        <dbReference type="SAM" id="SignalP"/>
    </source>
</evidence>
<dbReference type="HOGENOM" id="CLU_525650_0_0_10"/>
<dbReference type="PROSITE" id="PS51257">
    <property type="entry name" value="PROKAR_LIPOPROTEIN"/>
    <property type="match status" value="1"/>
</dbReference>
<gene>
    <name evidence="3" type="ORF">NMS_0882</name>
</gene>
<feature type="chain" id="PRO_5004914099" description="PKD domain-containing protein" evidence="1">
    <location>
        <begin position="23"/>
        <end position="518"/>
    </location>
</feature>
<dbReference type="InterPro" id="IPR000601">
    <property type="entry name" value="PKD_dom"/>
</dbReference>
<proteinExistence type="predicted"/>
<dbReference type="AlphaFoldDB" id="W8VZN6"/>
<name>W8VZN6_9FLAO</name>
<sequence length="518" mass="55699">MKNIKFFLVILVVAFATLYSCDSDDVKDLTVDIEAPSNIDLIYNITQDNTGLVTIAPSGKSVSSFEVFYGDGTGESTVLSLGEKAQRNYSEGSFPVRVVATNLAGQTAELTKNLEVSFKAPENLVVNVTKSASSNFGVSVSATADFETSFEATFGEDPAAAPLAFTEADTVDYEYSSTGTYTITVTALSGGAATTSTTEVVIIEDPVTLPLTFESATLNYNLIGFESDVSIVDNPDSSVDNNSGKVVRIQKTGSQVFGGVVVPLSRPIDFSGPQGFRMKTRSPMPVGTKVTMKLENADGSIASADFEAFTTKVSEWETLFFDTTGLDTSQPFSRFVIFFDLGNAPTGDINYFDDIELADGPPILLPLTFEDTRRQYNIGTNNGAFSIIANPVAGGINNSSRVMQFNRPPTGPNNFSLVAIVLDQPVAFDASTTFTLKVYSPRAGLPVWLKIERVGDGGSFQEVTSVTTSVSNAWEELTFTNFNGNTTEDLRNVVIFFDPLQATSSAETIYIDDLIKTN</sequence>
<keyword evidence="4" id="KW-1185">Reference proteome</keyword>